<evidence type="ECO:0000313" key="2">
    <source>
        <dbReference type="EMBL" id="RSZ36509.1"/>
    </source>
</evidence>
<dbReference type="Proteomes" id="UP000271137">
    <property type="component" value="Unassembled WGS sequence"/>
</dbReference>
<keyword evidence="3" id="KW-1185">Reference proteome</keyword>
<dbReference type="RefSeq" id="WP_125965499.1">
    <property type="nucleotide sequence ID" value="NZ_RXFQ01000007.1"/>
</dbReference>
<feature type="transmembrane region" description="Helical" evidence="1">
    <location>
        <begin position="47"/>
        <end position="70"/>
    </location>
</feature>
<reference evidence="2 3" key="1">
    <citation type="submission" date="2018-12" db="EMBL/GenBank/DDBJ databases">
        <title>The genome sequences of strain 502.</title>
        <authorList>
            <person name="Gao J."/>
            <person name="Sun J."/>
        </authorList>
    </citation>
    <scope>NUCLEOTIDE SEQUENCE [LARGE SCALE GENOMIC DNA]</scope>
    <source>
        <strain evidence="2 3">502</strain>
    </source>
</reference>
<evidence type="ECO:0000256" key="1">
    <source>
        <dbReference type="SAM" id="Phobius"/>
    </source>
</evidence>
<proteinExistence type="predicted"/>
<sequence length="77" mass="8853">MENPLIRSGNYIRQRKNFLKFAVVCFGTVASVLSIAFFGSYGGWPLWVFLIIVSFAVGYLWGIAFWALFLKNVFHQK</sequence>
<comment type="caution">
    <text evidence="2">The sequence shown here is derived from an EMBL/GenBank/DDBJ whole genome shotgun (WGS) entry which is preliminary data.</text>
</comment>
<keyword evidence="1" id="KW-0812">Transmembrane</keyword>
<accession>A0ABY0A6F4</accession>
<evidence type="ECO:0000313" key="3">
    <source>
        <dbReference type="Proteomes" id="UP000271137"/>
    </source>
</evidence>
<name>A0ABY0A6F4_9BURK</name>
<feature type="transmembrane region" description="Helical" evidence="1">
    <location>
        <begin position="21"/>
        <end position="41"/>
    </location>
</feature>
<keyword evidence="1" id="KW-1133">Transmembrane helix</keyword>
<dbReference type="EMBL" id="RXFQ01000007">
    <property type="protein sequence ID" value="RSZ36509.1"/>
    <property type="molecule type" value="Genomic_DNA"/>
</dbReference>
<gene>
    <name evidence="2" type="ORF">EJO66_14730</name>
</gene>
<protein>
    <recommendedName>
        <fullName evidence="4">2TM domain-containing protein</fullName>
    </recommendedName>
</protein>
<keyword evidence="1" id="KW-0472">Membrane</keyword>
<organism evidence="2 3">
    <name type="scientific">Variovorax beijingensis</name>
    <dbReference type="NCBI Taxonomy" id="2496117"/>
    <lineage>
        <taxon>Bacteria</taxon>
        <taxon>Pseudomonadati</taxon>
        <taxon>Pseudomonadota</taxon>
        <taxon>Betaproteobacteria</taxon>
        <taxon>Burkholderiales</taxon>
        <taxon>Comamonadaceae</taxon>
        <taxon>Variovorax</taxon>
    </lineage>
</organism>
<evidence type="ECO:0008006" key="4">
    <source>
        <dbReference type="Google" id="ProtNLM"/>
    </source>
</evidence>